<keyword evidence="2" id="KW-0479">Metal-binding</keyword>
<dbReference type="AlphaFoldDB" id="A0A5E4N4W8"/>
<gene>
    <name evidence="4" type="ORF">CINCED_3A005925</name>
</gene>
<keyword evidence="5" id="KW-1185">Reference proteome</keyword>
<comment type="cofactor">
    <cofactor evidence="1">
        <name>a divalent metal cation</name>
        <dbReference type="ChEBI" id="CHEBI:60240"/>
    </cofactor>
</comment>
<accession>A0A5E4N4W8</accession>
<dbReference type="OrthoDB" id="6584421at2759"/>
<sequence length="118" mass="13805">MLKQQEEYNIMQMATKSIIERCNGVLKAQFRCLLKHQILHYTPNKSGKIVNACVYLHNMCILAIVLDSDMNAENVEEIDFRMINNYTPEDDNRGRNLNSELVESRRIRDNVARCLCNR</sequence>
<dbReference type="GO" id="GO:0046872">
    <property type="term" value="F:metal ion binding"/>
    <property type="evidence" value="ECO:0007669"/>
    <property type="project" value="UniProtKB-KW"/>
</dbReference>
<dbReference type="EMBL" id="CABPRJ010001897">
    <property type="protein sequence ID" value="VVC39742.1"/>
    <property type="molecule type" value="Genomic_DNA"/>
</dbReference>
<name>A0A5E4N4W8_9HEMI</name>
<protein>
    <submittedName>
        <fullName evidence="4">Harbinger transposase-derived nuclease domain</fullName>
    </submittedName>
</protein>
<dbReference type="InterPro" id="IPR027806">
    <property type="entry name" value="HARBI1_dom"/>
</dbReference>
<reference evidence="4 5" key="1">
    <citation type="submission" date="2019-08" db="EMBL/GenBank/DDBJ databases">
        <authorList>
            <person name="Alioto T."/>
            <person name="Alioto T."/>
            <person name="Gomez Garrido J."/>
        </authorList>
    </citation>
    <scope>NUCLEOTIDE SEQUENCE [LARGE SCALE GENOMIC DNA]</scope>
</reference>
<feature type="domain" description="DDE Tnp4" evidence="3">
    <location>
        <begin position="4"/>
        <end position="58"/>
    </location>
</feature>
<evidence type="ECO:0000256" key="1">
    <source>
        <dbReference type="ARBA" id="ARBA00001968"/>
    </source>
</evidence>
<evidence type="ECO:0000259" key="3">
    <source>
        <dbReference type="Pfam" id="PF13359"/>
    </source>
</evidence>
<dbReference type="Pfam" id="PF13359">
    <property type="entry name" value="DDE_Tnp_4"/>
    <property type="match status" value="1"/>
</dbReference>
<dbReference type="Proteomes" id="UP000325440">
    <property type="component" value="Unassembled WGS sequence"/>
</dbReference>
<evidence type="ECO:0000313" key="4">
    <source>
        <dbReference type="EMBL" id="VVC39742.1"/>
    </source>
</evidence>
<organism evidence="4 5">
    <name type="scientific">Cinara cedri</name>
    <dbReference type="NCBI Taxonomy" id="506608"/>
    <lineage>
        <taxon>Eukaryota</taxon>
        <taxon>Metazoa</taxon>
        <taxon>Ecdysozoa</taxon>
        <taxon>Arthropoda</taxon>
        <taxon>Hexapoda</taxon>
        <taxon>Insecta</taxon>
        <taxon>Pterygota</taxon>
        <taxon>Neoptera</taxon>
        <taxon>Paraneoptera</taxon>
        <taxon>Hemiptera</taxon>
        <taxon>Sternorrhyncha</taxon>
        <taxon>Aphidomorpha</taxon>
        <taxon>Aphidoidea</taxon>
        <taxon>Aphididae</taxon>
        <taxon>Lachninae</taxon>
        <taxon>Cinara</taxon>
    </lineage>
</organism>
<proteinExistence type="predicted"/>
<evidence type="ECO:0000313" key="5">
    <source>
        <dbReference type="Proteomes" id="UP000325440"/>
    </source>
</evidence>
<evidence type="ECO:0000256" key="2">
    <source>
        <dbReference type="ARBA" id="ARBA00022723"/>
    </source>
</evidence>